<organism evidence="1 2">
    <name type="scientific">Allacma fusca</name>
    <dbReference type="NCBI Taxonomy" id="39272"/>
    <lineage>
        <taxon>Eukaryota</taxon>
        <taxon>Metazoa</taxon>
        <taxon>Ecdysozoa</taxon>
        <taxon>Arthropoda</taxon>
        <taxon>Hexapoda</taxon>
        <taxon>Collembola</taxon>
        <taxon>Symphypleona</taxon>
        <taxon>Sminthuridae</taxon>
        <taxon>Allacma</taxon>
    </lineage>
</organism>
<feature type="non-terminal residue" evidence="1">
    <location>
        <position position="34"/>
    </location>
</feature>
<keyword evidence="2" id="KW-1185">Reference proteome</keyword>
<comment type="caution">
    <text evidence="1">The sequence shown here is derived from an EMBL/GenBank/DDBJ whole genome shotgun (WGS) entry which is preliminary data.</text>
</comment>
<dbReference type="Proteomes" id="UP000708208">
    <property type="component" value="Unassembled WGS sequence"/>
</dbReference>
<evidence type="ECO:0000313" key="2">
    <source>
        <dbReference type="Proteomes" id="UP000708208"/>
    </source>
</evidence>
<sequence length="34" mass="3862">KDALKAAVQETNKPTIINVMISSSAQRKQQDFDW</sequence>
<reference evidence="1" key="1">
    <citation type="submission" date="2021-06" db="EMBL/GenBank/DDBJ databases">
        <authorList>
            <person name="Hodson N. C."/>
            <person name="Mongue J. A."/>
            <person name="Jaron S. K."/>
        </authorList>
    </citation>
    <scope>NUCLEOTIDE SEQUENCE</scope>
</reference>
<protein>
    <submittedName>
        <fullName evidence="1">Uncharacterized protein</fullName>
    </submittedName>
</protein>
<dbReference type="EMBL" id="CAJVCH010117391">
    <property type="protein sequence ID" value="CAG7725086.1"/>
    <property type="molecule type" value="Genomic_DNA"/>
</dbReference>
<name>A0A8J2P4F3_9HEXA</name>
<gene>
    <name evidence="1" type="ORF">AFUS01_LOCUS14069</name>
</gene>
<dbReference type="AlphaFoldDB" id="A0A8J2P4F3"/>
<dbReference type="OrthoDB" id="16262at2759"/>
<accession>A0A8J2P4F3</accession>
<feature type="non-terminal residue" evidence="1">
    <location>
        <position position="1"/>
    </location>
</feature>
<proteinExistence type="predicted"/>
<evidence type="ECO:0000313" key="1">
    <source>
        <dbReference type="EMBL" id="CAG7725086.1"/>
    </source>
</evidence>